<gene>
    <name evidence="5" type="ORF">HNQ67_002112</name>
</gene>
<dbReference type="InterPro" id="IPR000871">
    <property type="entry name" value="Beta-lactam_class-A"/>
</dbReference>
<reference evidence="5 6" key="1">
    <citation type="submission" date="2020-08" db="EMBL/GenBank/DDBJ databases">
        <title>Genomic Encyclopedia of Type Strains, Phase IV (KMG-IV): sequencing the most valuable type-strain genomes for metagenomic binning, comparative biology and taxonomic classification.</title>
        <authorList>
            <person name="Goeker M."/>
        </authorList>
    </citation>
    <scope>NUCLEOTIDE SEQUENCE [LARGE SCALE GENOMIC DNA]</scope>
    <source>
        <strain evidence="5 6">DSM 25335</strain>
    </source>
</reference>
<keyword evidence="6" id="KW-1185">Reference proteome</keyword>
<comment type="catalytic activity">
    <reaction evidence="1">
        <text>a beta-lactam + H2O = a substituted beta-amino acid</text>
        <dbReference type="Rhea" id="RHEA:20401"/>
        <dbReference type="ChEBI" id="CHEBI:15377"/>
        <dbReference type="ChEBI" id="CHEBI:35627"/>
        <dbReference type="ChEBI" id="CHEBI:140347"/>
        <dbReference type="EC" id="3.5.2.6"/>
    </reaction>
</comment>
<feature type="domain" description="Beta-lactamase class A catalytic" evidence="4">
    <location>
        <begin position="60"/>
        <end position="270"/>
    </location>
</feature>
<evidence type="ECO:0000256" key="1">
    <source>
        <dbReference type="ARBA" id="ARBA00001526"/>
    </source>
</evidence>
<evidence type="ECO:0000256" key="2">
    <source>
        <dbReference type="ARBA" id="ARBA00009009"/>
    </source>
</evidence>
<dbReference type="AlphaFoldDB" id="A0A7W8MGU6"/>
<dbReference type="RefSeq" id="WP_183255119.1">
    <property type="nucleotide sequence ID" value="NZ_BAAAFF010000001.1"/>
</dbReference>
<accession>A0A7W8MGU6</accession>
<evidence type="ECO:0000256" key="3">
    <source>
        <dbReference type="ARBA" id="ARBA00012865"/>
    </source>
</evidence>
<dbReference type="InterPro" id="IPR012338">
    <property type="entry name" value="Beta-lactam/transpept-like"/>
</dbReference>
<dbReference type="GO" id="GO:0030655">
    <property type="term" value="P:beta-lactam antibiotic catabolic process"/>
    <property type="evidence" value="ECO:0007669"/>
    <property type="project" value="InterPro"/>
</dbReference>
<dbReference type="InterPro" id="IPR045155">
    <property type="entry name" value="Beta-lactam_cat"/>
</dbReference>
<sequence length="300" mass="32284">MIRADRRSVLTGMGALALAGCDLAPASPVSEVRQTPGAWEVDLSALEAADGGRIGLQASDWNMAFWRAHERFNYCSTFKTFLATATLERVQRGEERLDRAIPITAADMVSHAPVTEPAIGSTLTIEQLCKGTVEISDNPAANILIRELGGIDAFRAWYRSIGDQSTTVDRLEPMMNRKDGDKDTITPSQAVANLGRVFGAGVMEPRLEEPMLTRLRRWMIDSPTGANRIKGGVPSGWTVAHKTGTGGTGQTNDIGVINPPSGDPIHIAIYYDAPSDLSASRRDAVIAEATRLALKTLGRA</sequence>
<comment type="similarity">
    <text evidence="2">Belongs to the class-A beta-lactamase family.</text>
</comment>
<dbReference type="Proteomes" id="UP000566663">
    <property type="component" value="Unassembled WGS sequence"/>
</dbReference>
<protein>
    <recommendedName>
        <fullName evidence="3">beta-lactamase</fullName>
        <ecNumber evidence="3">3.5.2.6</ecNumber>
    </recommendedName>
</protein>
<organism evidence="5 6">
    <name type="scientific">Brevundimonas basaltis</name>
    <dbReference type="NCBI Taxonomy" id="472166"/>
    <lineage>
        <taxon>Bacteria</taxon>
        <taxon>Pseudomonadati</taxon>
        <taxon>Pseudomonadota</taxon>
        <taxon>Alphaproteobacteria</taxon>
        <taxon>Caulobacterales</taxon>
        <taxon>Caulobacteraceae</taxon>
        <taxon>Brevundimonas</taxon>
    </lineage>
</organism>
<dbReference type="PANTHER" id="PTHR35333">
    <property type="entry name" value="BETA-LACTAMASE"/>
    <property type="match status" value="1"/>
</dbReference>
<comment type="caution">
    <text evidence="5">The sequence shown here is derived from an EMBL/GenBank/DDBJ whole genome shotgun (WGS) entry which is preliminary data.</text>
</comment>
<dbReference type="PRINTS" id="PR00118">
    <property type="entry name" value="BLACTAMASEA"/>
</dbReference>
<evidence type="ECO:0000313" key="6">
    <source>
        <dbReference type="Proteomes" id="UP000566663"/>
    </source>
</evidence>
<dbReference type="Pfam" id="PF13354">
    <property type="entry name" value="Beta-lactamase2"/>
    <property type="match status" value="1"/>
</dbReference>
<name>A0A7W8MGU6_9CAUL</name>
<dbReference type="Gene3D" id="3.40.710.10">
    <property type="entry name" value="DD-peptidase/beta-lactamase superfamily"/>
    <property type="match status" value="1"/>
</dbReference>
<keyword evidence="5" id="KW-0378">Hydrolase</keyword>
<evidence type="ECO:0000313" key="5">
    <source>
        <dbReference type="EMBL" id="MBB5292588.1"/>
    </source>
</evidence>
<proteinExistence type="inferred from homology"/>
<dbReference type="SUPFAM" id="SSF56601">
    <property type="entry name" value="beta-lactamase/transpeptidase-like"/>
    <property type="match status" value="1"/>
</dbReference>
<dbReference type="GO" id="GO:0046677">
    <property type="term" value="P:response to antibiotic"/>
    <property type="evidence" value="ECO:0007669"/>
    <property type="project" value="InterPro"/>
</dbReference>
<dbReference type="GO" id="GO:0008800">
    <property type="term" value="F:beta-lactamase activity"/>
    <property type="evidence" value="ECO:0007669"/>
    <property type="project" value="UniProtKB-EC"/>
</dbReference>
<dbReference type="NCBIfam" id="NF033103">
    <property type="entry name" value="bla_class_A"/>
    <property type="match status" value="1"/>
</dbReference>
<dbReference type="EMBL" id="JACHFZ010000004">
    <property type="protein sequence ID" value="MBB5292588.1"/>
    <property type="molecule type" value="Genomic_DNA"/>
</dbReference>
<dbReference type="PANTHER" id="PTHR35333:SF3">
    <property type="entry name" value="BETA-LACTAMASE-TYPE TRANSPEPTIDASE FOLD CONTAINING PROTEIN"/>
    <property type="match status" value="1"/>
</dbReference>
<evidence type="ECO:0000259" key="4">
    <source>
        <dbReference type="Pfam" id="PF13354"/>
    </source>
</evidence>
<dbReference type="PROSITE" id="PS51257">
    <property type="entry name" value="PROKAR_LIPOPROTEIN"/>
    <property type="match status" value="1"/>
</dbReference>
<dbReference type="EC" id="3.5.2.6" evidence="3"/>